<gene>
    <name evidence="3" type="primary">hxlB</name>
    <name evidence="3" type="ORF">KFV11_01595</name>
</gene>
<comment type="similarity">
    <text evidence="1">Belongs to the SIS family. PHI subfamily.</text>
</comment>
<dbReference type="RefSeq" id="WP_254250160.1">
    <property type="nucleotide sequence ID" value="NZ_CP073809.1"/>
</dbReference>
<dbReference type="GO" id="GO:0097367">
    <property type="term" value="F:carbohydrate derivative binding"/>
    <property type="evidence" value="ECO:0007669"/>
    <property type="project" value="InterPro"/>
</dbReference>
<dbReference type="Pfam" id="PF01380">
    <property type="entry name" value="SIS"/>
    <property type="match status" value="1"/>
</dbReference>
<dbReference type="KEGG" id="mequ:KFV11_01595"/>
<dbReference type="Proteomes" id="UP001057381">
    <property type="component" value="Chromosome"/>
</dbReference>
<dbReference type="InterPro" id="IPR046348">
    <property type="entry name" value="SIS_dom_sf"/>
</dbReference>
<evidence type="ECO:0000256" key="1">
    <source>
        <dbReference type="ARBA" id="ARBA00009235"/>
    </source>
</evidence>
<dbReference type="EMBL" id="CP073809">
    <property type="protein sequence ID" value="UTH14093.1"/>
    <property type="molecule type" value="Genomic_DNA"/>
</dbReference>
<dbReference type="SUPFAM" id="SSF53697">
    <property type="entry name" value="SIS domain"/>
    <property type="match status" value="1"/>
</dbReference>
<feature type="domain" description="SIS" evidence="2">
    <location>
        <begin position="29"/>
        <end position="171"/>
    </location>
</feature>
<dbReference type="Gene3D" id="3.40.50.10490">
    <property type="entry name" value="Glucose-6-phosphate isomerase like protein, domain 1"/>
    <property type="match status" value="1"/>
</dbReference>
<dbReference type="PANTHER" id="PTHR43443">
    <property type="entry name" value="3-HEXULOSE-6-PHOSPHATE ISOMERASE"/>
    <property type="match status" value="1"/>
</dbReference>
<accession>A0A9Q9BW41</accession>
<name>A0A9Q9BW41_9STAP</name>
<sequence>METTNYFNKIIQELTTAAAAINEREAEQLVNQILQSDKVFIAGAGRSGLMGRAFVMRLMHMGIECYVVGETAAAPLAADDLLIICSGSGETKTLSAIADKAKQLGGKIAVVTTATESTIAKLADVTVELSGATKDQSASDKTIQPMGSLFEQSMLLFFDAVVLRLMEKQELDTEKMYKNHANLE</sequence>
<reference evidence="3" key="1">
    <citation type="submission" date="2021-04" db="EMBL/GenBank/DDBJ databases">
        <title>Complete Genome Sequences of Macrococcus spp. from dog and cattle.</title>
        <authorList>
            <person name="Schwendener S."/>
            <person name="Perreten V."/>
        </authorList>
    </citation>
    <scope>NUCLEOTIDE SEQUENCE</scope>
    <source>
        <strain evidence="3">Epi0143-OL</strain>
    </source>
</reference>
<evidence type="ECO:0000313" key="4">
    <source>
        <dbReference type="Proteomes" id="UP001057381"/>
    </source>
</evidence>
<dbReference type="InterPro" id="IPR017552">
    <property type="entry name" value="PHI/rmpB"/>
</dbReference>
<proteinExistence type="inferred from homology"/>
<dbReference type="PANTHER" id="PTHR43443:SF1">
    <property type="entry name" value="3-HEXULOSE-6-PHOSPHATE ISOMERASE"/>
    <property type="match status" value="1"/>
</dbReference>
<organism evidence="3 4">
    <name type="scientific">Macrococcus equipercicus</name>
    <dbReference type="NCBI Taxonomy" id="69967"/>
    <lineage>
        <taxon>Bacteria</taxon>
        <taxon>Bacillati</taxon>
        <taxon>Bacillota</taxon>
        <taxon>Bacilli</taxon>
        <taxon>Bacillales</taxon>
        <taxon>Staphylococcaceae</taxon>
        <taxon>Macrococcus</taxon>
    </lineage>
</organism>
<protein>
    <submittedName>
        <fullName evidence="3">6-phospho-3-hexuloisomerase</fullName>
    </submittedName>
</protein>
<dbReference type="GO" id="GO:1901135">
    <property type="term" value="P:carbohydrate derivative metabolic process"/>
    <property type="evidence" value="ECO:0007669"/>
    <property type="project" value="InterPro"/>
</dbReference>
<dbReference type="NCBIfam" id="TIGR03127">
    <property type="entry name" value="RuMP_HxlB"/>
    <property type="match status" value="1"/>
</dbReference>
<dbReference type="AlphaFoldDB" id="A0A9Q9BW41"/>
<dbReference type="InterPro" id="IPR001347">
    <property type="entry name" value="SIS_dom"/>
</dbReference>
<dbReference type="GO" id="GO:0016853">
    <property type="term" value="F:isomerase activity"/>
    <property type="evidence" value="ECO:0007669"/>
    <property type="project" value="InterPro"/>
</dbReference>
<evidence type="ECO:0000259" key="2">
    <source>
        <dbReference type="PROSITE" id="PS51464"/>
    </source>
</evidence>
<dbReference type="PROSITE" id="PS51464">
    <property type="entry name" value="SIS"/>
    <property type="match status" value="1"/>
</dbReference>
<evidence type="ECO:0000313" key="3">
    <source>
        <dbReference type="EMBL" id="UTH14093.1"/>
    </source>
</evidence>
<dbReference type="CDD" id="cd05005">
    <property type="entry name" value="SIS_PHI"/>
    <property type="match status" value="1"/>
</dbReference>